<feature type="compositionally biased region" description="Polar residues" evidence="1">
    <location>
        <begin position="1"/>
        <end position="20"/>
    </location>
</feature>
<dbReference type="Proteomes" id="UP000326062">
    <property type="component" value="Chromosome 19"/>
</dbReference>
<dbReference type="EMBL" id="VCEB01000017">
    <property type="protein sequence ID" value="KAB0368469.1"/>
    <property type="molecule type" value="Genomic_DNA"/>
</dbReference>
<evidence type="ECO:0000313" key="2">
    <source>
        <dbReference type="EMBL" id="KAB0368469.1"/>
    </source>
</evidence>
<sequence length="70" mass="7763">RHRQGPQGSTPFRIQLSESDPGQAGRETEHASHKGSSSSLSRRGEEETQEEVTGGEPQFLFHGCKMPRML</sequence>
<name>A0A5N3X5P1_MUNRE</name>
<feature type="non-terminal residue" evidence="2">
    <location>
        <position position="1"/>
    </location>
</feature>
<dbReference type="AlphaFoldDB" id="A0A5N3X5P1"/>
<accession>A0A5N3X5P1</accession>
<evidence type="ECO:0000256" key="1">
    <source>
        <dbReference type="SAM" id="MobiDB-lite"/>
    </source>
</evidence>
<organism evidence="2 3">
    <name type="scientific">Muntiacus reevesi</name>
    <name type="common">Reeves' muntjac</name>
    <name type="synonym">Cervus reevesi</name>
    <dbReference type="NCBI Taxonomy" id="9886"/>
    <lineage>
        <taxon>Eukaryota</taxon>
        <taxon>Metazoa</taxon>
        <taxon>Chordata</taxon>
        <taxon>Craniata</taxon>
        <taxon>Vertebrata</taxon>
        <taxon>Euteleostomi</taxon>
        <taxon>Mammalia</taxon>
        <taxon>Eutheria</taxon>
        <taxon>Laurasiatheria</taxon>
        <taxon>Artiodactyla</taxon>
        <taxon>Ruminantia</taxon>
        <taxon>Pecora</taxon>
        <taxon>Cervidae</taxon>
        <taxon>Muntiacinae</taxon>
        <taxon>Muntiacus</taxon>
    </lineage>
</organism>
<gene>
    <name evidence="2" type="ORF">FD755_019503</name>
</gene>
<protein>
    <submittedName>
        <fullName evidence="2">Uncharacterized protein</fullName>
    </submittedName>
</protein>
<comment type="caution">
    <text evidence="2">The sequence shown here is derived from an EMBL/GenBank/DDBJ whole genome shotgun (WGS) entry which is preliminary data.</text>
</comment>
<feature type="region of interest" description="Disordered" evidence="1">
    <location>
        <begin position="1"/>
        <end position="70"/>
    </location>
</feature>
<keyword evidence="3" id="KW-1185">Reference proteome</keyword>
<proteinExistence type="predicted"/>
<evidence type="ECO:0000313" key="3">
    <source>
        <dbReference type="Proteomes" id="UP000326062"/>
    </source>
</evidence>
<reference evidence="2 3" key="1">
    <citation type="submission" date="2019-06" db="EMBL/GenBank/DDBJ databases">
        <title>Discovery of a novel chromosome fission-fusion reversal in muntjac.</title>
        <authorList>
            <person name="Mudd A.B."/>
            <person name="Bredeson J.V."/>
            <person name="Baum R."/>
            <person name="Hockemeyer D."/>
            <person name="Rokhsar D.S."/>
        </authorList>
    </citation>
    <scope>NUCLEOTIDE SEQUENCE [LARGE SCALE GENOMIC DNA]</scope>
    <source>
        <strain evidence="2">UCam_UCB_Mr</strain>
        <tissue evidence="2">Fibroblast cell line</tissue>
    </source>
</reference>